<sequence>MSSASNLFMQIDGVKGIVTDKQYKQWIAIGHASMGVHSQASIDNGSGQLNSSGVHFEDISIAKALDATSTQLVDMVAQGTNVKKVIIALNVKTDNKDNEICRWEFENCIFTSHNISLHNSNGIPDEQLAMVFGSVKFQTSMITSEGSTSKQGPVGWNQVTNTKL</sequence>
<gene>
    <name evidence="1" type="ORF">FJW02_10985</name>
</gene>
<dbReference type="InterPro" id="IPR053165">
    <property type="entry name" value="HSI-I_assembly_Hcp1"/>
</dbReference>
<evidence type="ECO:0000313" key="1">
    <source>
        <dbReference type="EMBL" id="TPV36612.1"/>
    </source>
</evidence>
<dbReference type="PANTHER" id="PTHR36152:SF1">
    <property type="entry name" value="UBIQUITIN-LIKE DOMAIN-CONTAINING PROTEIN"/>
    <property type="match status" value="1"/>
</dbReference>
<dbReference type="PANTHER" id="PTHR36152">
    <property type="entry name" value="CYTOPLASMIC PROTEIN-RELATED"/>
    <property type="match status" value="1"/>
</dbReference>
<organism evidence="1 2">
    <name type="scientific">Pantoea eucalypti</name>
    <dbReference type="NCBI Taxonomy" id="470933"/>
    <lineage>
        <taxon>Bacteria</taxon>
        <taxon>Pseudomonadati</taxon>
        <taxon>Pseudomonadota</taxon>
        <taxon>Gammaproteobacteria</taxon>
        <taxon>Enterobacterales</taxon>
        <taxon>Erwiniaceae</taxon>
        <taxon>Pantoea</taxon>
    </lineage>
</organism>
<dbReference type="Proteomes" id="UP000315469">
    <property type="component" value="Unassembled WGS sequence"/>
</dbReference>
<dbReference type="GeneID" id="90522046"/>
<dbReference type="RefSeq" id="WP_008924967.1">
    <property type="nucleotide sequence ID" value="NZ_CP045720.1"/>
</dbReference>
<proteinExistence type="predicted"/>
<protein>
    <submittedName>
        <fullName evidence="1">Type VI secretion system tube protein Hcp</fullName>
    </submittedName>
</protein>
<evidence type="ECO:0000313" key="2">
    <source>
        <dbReference type="Proteomes" id="UP000315469"/>
    </source>
</evidence>
<dbReference type="EMBL" id="VHJB01000063">
    <property type="protein sequence ID" value="TPV36612.1"/>
    <property type="molecule type" value="Genomic_DNA"/>
</dbReference>
<dbReference type="Gene3D" id="2.30.110.20">
    <property type="entry name" value="Hcp1-like"/>
    <property type="match status" value="1"/>
</dbReference>
<name>A0ABY2ZJ65_9GAMM</name>
<dbReference type="InterPro" id="IPR008514">
    <property type="entry name" value="T6SS_Hcp"/>
</dbReference>
<accession>A0ABY2ZJ65</accession>
<dbReference type="Pfam" id="PF05638">
    <property type="entry name" value="T6SS_HCP"/>
    <property type="match status" value="1"/>
</dbReference>
<dbReference type="InterPro" id="IPR036624">
    <property type="entry name" value="Hcp1-lik_sf"/>
</dbReference>
<dbReference type="SUPFAM" id="SSF141452">
    <property type="entry name" value="Hcp1-like"/>
    <property type="match status" value="1"/>
</dbReference>
<keyword evidence="2" id="KW-1185">Reference proteome</keyword>
<comment type="caution">
    <text evidence="1">The sequence shown here is derived from an EMBL/GenBank/DDBJ whole genome shotgun (WGS) entry which is preliminary data.</text>
</comment>
<reference evidence="1 2" key="1">
    <citation type="submission" date="2019-06" db="EMBL/GenBank/DDBJ databases">
        <title>Taxogenomics and systematics of the genus Pantoea.</title>
        <authorList>
            <person name="Tambong J.T."/>
        </authorList>
    </citation>
    <scope>NUCLEOTIDE SEQUENCE [LARGE SCALE GENOMIC DNA]</scope>
    <source>
        <strain evidence="1 2">LMG 24197</strain>
    </source>
</reference>